<dbReference type="CDD" id="cd00159">
    <property type="entry name" value="RhoGAP"/>
    <property type="match status" value="1"/>
</dbReference>
<dbReference type="SUPFAM" id="SSF48350">
    <property type="entry name" value="GTPase activation domain, GAP"/>
    <property type="match status" value="1"/>
</dbReference>
<dbReference type="InterPro" id="IPR000198">
    <property type="entry name" value="RhoGAP_dom"/>
</dbReference>
<protein>
    <recommendedName>
        <fullName evidence="3">Rho-GAP domain-containing protein</fullName>
    </recommendedName>
</protein>
<organism evidence="4 5">
    <name type="scientific">Aureobasidium pullulans</name>
    <name type="common">Black yeast</name>
    <name type="synonym">Pullularia pullulans</name>
    <dbReference type="NCBI Taxonomy" id="5580"/>
    <lineage>
        <taxon>Eukaryota</taxon>
        <taxon>Fungi</taxon>
        <taxon>Dikarya</taxon>
        <taxon>Ascomycota</taxon>
        <taxon>Pezizomycotina</taxon>
        <taxon>Dothideomycetes</taxon>
        <taxon>Dothideomycetidae</taxon>
        <taxon>Dothideales</taxon>
        <taxon>Saccotheciaceae</taxon>
        <taxon>Aureobasidium</taxon>
    </lineage>
</organism>
<gene>
    <name evidence="4" type="ORF">D6D15_08247</name>
</gene>
<reference evidence="4 5" key="1">
    <citation type="submission" date="2018-10" db="EMBL/GenBank/DDBJ databases">
        <title>Fifty Aureobasidium pullulans genomes reveal a recombining polyextremotolerant generalist.</title>
        <authorList>
            <person name="Gostincar C."/>
            <person name="Turk M."/>
            <person name="Zajc J."/>
            <person name="Gunde-Cimerman N."/>
        </authorList>
    </citation>
    <scope>NUCLEOTIDE SEQUENCE [LARGE SCALE GENOMIC DNA]</scope>
    <source>
        <strain evidence="4 5">EXF-10507</strain>
    </source>
</reference>
<dbReference type="Pfam" id="PF00620">
    <property type="entry name" value="RhoGAP"/>
    <property type="match status" value="1"/>
</dbReference>
<feature type="region of interest" description="Disordered" evidence="2">
    <location>
        <begin position="50"/>
        <end position="286"/>
    </location>
</feature>
<evidence type="ECO:0000256" key="1">
    <source>
        <dbReference type="ARBA" id="ARBA00022468"/>
    </source>
</evidence>
<dbReference type="EMBL" id="QZAR01000190">
    <property type="protein sequence ID" value="THW85185.1"/>
    <property type="molecule type" value="Genomic_DNA"/>
</dbReference>
<dbReference type="PROSITE" id="PS50238">
    <property type="entry name" value="RHOGAP"/>
    <property type="match status" value="1"/>
</dbReference>
<dbReference type="InterPro" id="IPR008936">
    <property type="entry name" value="Rho_GTPase_activation_prot"/>
</dbReference>
<feature type="domain" description="Rho-GAP" evidence="3">
    <location>
        <begin position="346"/>
        <end position="555"/>
    </location>
</feature>
<dbReference type="AlphaFoldDB" id="A0A4S9AY57"/>
<dbReference type="PANTHER" id="PTHR23176:SF125">
    <property type="entry name" value="GTPASE ACTIVATOR (BEM2), PUTATIVE (AFU_ORTHOLOGUE AFUA_7G04450)-RELATED"/>
    <property type="match status" value="1"/>
</dbReference>
<dbReference type="Proteomes" id="UP000304928">
    <property type="component" value="Unassembled WGS sequence"/>
</dbReference>
<feature type="compositionally biased region" description="Low complexity" evidence="2">
    <location>
        <begin position="74"/>
        <end position="83"/>
    </location>
</feature>
<dbReference type="GO" id="GO:0005096">
    <property type="term" value="F:GTPase activator activity"/>
    <property type="evidence" value="ECO:0007669"/>
    <property type="project" value="UniProtKB-KW"/>
</dbReference>
<accession>A0A4S9AY57</accession>
<feature type="compositionally biased region" description="Basic and acidic residues" evidence="2">
    <location>
        <begin position="63"/>
        <end position="73"/>
    </location>
</feature>
<keyword evidence="1" id="KW-0343">GTPase activation</keyword>
<feature type="region of interest" description="Disordered" evidence="2">
    <location>
        <begin position="565"/>
        <end position="639"/>
    </location>
</feature>
<evidence type="ECO:0000256" key="2">
    <source>
        <dbReference type="SAM" id="MobiDB-lite"/>
    </source>
</evidence>
<name>A0A4S9AY57_AURPU</name>
<comment type="caution">
    <text evidence="4">The sequence shown here is derived from an EMBL/GenBank/DDBJ whole genome shotgun (WGS) entry which is preliminary data.</text>
</comment>
<evidence type="ECO:0000313" key="5">
    <source>
        <dbReference type="Proteomes" id="UP000304928"/>
    </source>
</evidence>
<feature type="region of interest" description="Disordered" evidence="2">
    <location>
        <begin position="1"/>
        <end position="29"/>
    </location>
</feature>
<sequence length="639" mass="71327">MVARTKTMAHKSPSTLADSRPKHMSSPISLHGIDISSLDARDVFGLGMPSELTALPTASPDLSRTREDPERQSSRSAHSPSLSAGRITDDSTVSHFDPPPESRSRSVSTWIYPYRKAPGSSPSLSIRAKDNDDGPSATVPAVPPLDQSQRPFTAAGPQPSPVIPSTSASNLSSNNAKPKPAKKRMPVLGRSKSLRAEDQLNDLTDTKSKAKSPILKQSKHGVHSKSTPAIEMPPMQKPLPDNNRKFMGIMRDRSQDRADADAGNKSKSKKDKSQDRDGNLYKNNNSSAFFDFRQSSSRATDGFTKASKGLLSKITRGGSNHGKPQPVTDDGDYVVQVLNKGLIEQTRLTRIAQSYDDCKDKTEFWMPALPWRAIDYLNGKCEEEGLYRVSGGVANVRKWRRRFDTELDINLLDESELYDASIIASLFKEWIRELPEDIFPKDSQQRITSQLPTEVPDKGFVPEVLRRELQYLPPFNYYLLFAITCHLSLLLEYQHKNKMTLDNLYRCFNQSLKLDGRIFYTLVGNWRLCWAGCVTENDYLVKEYDYLKHPYPQFIQDSLAANERAISSSESSNPPANGSFTPEVQRPATSHTLLSHSSENDEPFITPVKKNKRSSSDVTGLSPMRFNASPLYRGPTSNP</sequence>
<proteinExistence type="predicted"/>
<evidence type="ECO:0000259" key="3">
    <source>
        <dbReference type="PROSITE" id="PS50238"/>
    </source>
</evidence>
<dbReference type="Gene3D" id="1.10.555.10">
    <property type="entry name" value="Rho GTPase activation protein"/>
    <property type="match status" value="1"/>
</dbReference>
<dbReference type="PANTHER" id="PTHR23176">
    <property type="entry name" value="RHO/RAC/CDC GTPASE-ACTIVATING PROTEIN"/>
    <property type="match status" value="1"/>
</dbReference>
<dbReference type="GO" id="GO:0007165">
    <property type="term" value="P:signal transduction"/>
    <property type="evidence" value="ECO:0007669"/>
    <property type="project" value="InterPro"/>
</dbReference>
<dbReference type="GO" id="GO:0005938">
    <property type="term" value="C:cell cortex"/>
    <property type="evidence" value="ECO:0007669"/>
    <property type="project" value="UniProtKB-ARBA"/>
</dbReference>
<dbReference type="InterPro" id="IPR050729">
    <property type="entry name" value="Rho-GAP"/>
</dbReference>
<dbReference type="SMART" id="SM00324">
    <property type="entry name" value="RhoGAP"/>
    <property type="match status" value="1"/>
</dbReference>
<feature type="compositionally biased region" description="Low complexity" evidence="2">
    <location>
        <begin position="165"/>
        <end position="176"/>
    </location>
</feature>
<feature type="compositionally biased region" description="Basic and acidic residues" evidence="2">
    <location>
        <begin position="250"/>
        <end position="264"/>
    </location>
</feature>
<evidence type="ECO:0000313" key="4">
    <source>
        <dbReference type="EMBL" id="THW85185.1"/>
    </source>
</evidence>
<feature type="compositionally biased region" description="Polar residues" evidence="2">
    <location>
        <begin position="565"/>
        <end position="597"/>
    </location>
</feature>
<feature type="compositionally biased region" description="Basic and acidic residues" evidence="2">
    <location>
        <begin position="194"/>
        <end position="208"/>
    </location>
</feature>